<evidence type="ECO:0000256" key="4">
    <source>
        <dbReference type="ARBA" id="ARBA00024421"/>
    </source>
</evidence>
<dbReference type="InterPro" id="IPR027417">
    <property type="entry name" value="P-loop_NTPase"/>
</dbReference>
<sequence>MAPRGKHGKKRKFNEDNAQKRPKSKKGKFDLRKTAYIKEREAKNEEIEARRKLIEEDKTRQRLEKIESSEEEEVDPWLQYLSKLSGYKHKNLIEKLRKPIVTSSESESESEGSRTSKKTDKKRNKKKMKKIKKNIEEKIHEESEKEKNQESEENEEYSDHNDEDYDNDEITISMKENDYEDAETAEEDVGHLRDPFSLHLRNDMDDELYKAVSATPPVTETTTLEWPTLGNLVCQIPKPDLNSKVTQVKKLLDDEEKQYTNYGKIPTLIENVDWNKLHVKSQIQNNLIKANYDNIKHIIKNDSSPMTPLQKELFSIINNYQDLYYPKRTFSNADEIRFVYCLHVINHVLKTRTKILHHSAKLAKSSRSGMGEVPDEYKDQGLVRPKILIIVPFKHSCLKIVEMFISILFGEDKGGSVVNKLRFMEDFTGKELAMPKKNPKPEDYRLTLQGNLDDKFKIGMAITKKTLKLYTNFYSSDIIIGSPLGLRRIIGAEGEAVRDYDFLSSVELLIIDQVDIVLMQNWDHLYQVLDYMHLQPKKSRDIDYSRLRSWCVNGWTKYYRQTLIFSNIESPYINTLLIKKCFNYAGQVKVANALEPGSIRDVTIKIPQVFHRFDVSDLCQAIDGRLDFFLKEILPRYTDPIYNHTLIYIPCYFDFVYLRNRMMKEKMSFTMISEYTEDRKVARARDMFFHSDAHFLLYTERWHFWRRTRIKGIRHLIFYQLPTYPHFYSEMCNLMDNIYQNPRSGTEFNMSVTVIYNKFDAITLAQIVGQNRAAKMIESESKVYTIKC</sequence>
<comment type="caution">
    <text evidence="9">The sequence shown here is derived from an EMBL/GenBank/DDBJ whole genome shotgun (WGS) entry which is preliminary data.</text>
</comment>
<feature type="domain" description="UTP25 NTP hydrolase-like" evidence="8">
    <location>
        <begin position="320"/>
        <end position="588"/>
    </location>
</feature>
<dbReference type="InterPro" id="IPR053939">
    <property type="entry name" value="UTP25_C"/>
</dbReference>
<dbReference type="GO" id="GO:0034511">
    <property type="term" value="F:U3 snoRNA binding"/>
    <property type="evidence" value="ECO:0007669"/>
    <property type="project" value="InterPro"/>
</dbReference>
<dbReference type="PANTHER" id="PTHR12933">
    <property type="entry name" value="ORF PROTEIN-RELATED"/>
    <property type="match status" value="1"/>
</dbReference>
<dbReference type="Gene3D" id="3.40.50.300">
    <property type="entry name" value="P-loop containing nucleotide triphosphate hydrolases"/>
    <property type="match status" value="1"/>
</dbReference>
<evidence type="ECO:0000313" key="10">
    <source>
        <dbReference type="Proteomes" id="UP001430953"/>
    </source>
</evidence>
<comment type="similarity">
    <text evidence="2">Belongs to the UTP25 family.</text>
</comment>
<evidence type="ECO:0000256" key="1">
    <source>
        <dbReference type="ARBA" id="ARBA00004604"/>
    </source>
</evidence>
<protein>
    <recommendedName>
        <fullName evidence="4">U3 small nucleolar RNA-associated protein 25 homolog</fullName>
    </recommendedName>
    <alternativeName>
        <fullName evidence="5">UTP25 small subunit processor component</fullName>
    </alternativeName>
</protein>
<feature type="compositionally biased region" description="Basic and acidic residues" evidence="6">
    <location>
        <begin position="133"/>
        <end position="150"/>
    </location>
</feature>
<dbReference type="Pfam" id="PF06862">
    <property type="entry name" value="Utp25_C"/>
    <property type="match status" value="1"/>
</dbReference>
<dbReference type="GO" id="GO:0032040">
    <property type="term" value="C:small-subunit processome"/>
    <property type="evidence" value="ECO:0007669"/>
    <property type="project" value="TreeGrafter"/>
</dbReference>
<dbReference type="PANTHER" id="PTHR12933:SF0">
    <property type="entry name" value="U3 SMALL NUCLEOLAR RNA-ASSOCIATED PROTEIN 25 HOMOLOG"/>
    <property type="match status" value="1"/>
</dbReference>
<accession>A0AAW2GIV4</accession>
<feature type="domain" description="UTP25 C-terminal" evidence="7">
    <location>
        <begin position="599"/>
        <end position="785"/>
    </location>
</feature>
<feature type="region of interest" description="Disordered" evidence="6">
    <location>
        <begin position="1"/>
        <end position="32"/>
    </location>
</feature>
<proteinExistence type="inferred from homology"/>
<dbReference type="AlphaFoldDB" id="A0AAW2GIV4"/>
<gene>
    <name evidence="9" type="ORF">PUN28_005128</name>
</gene>
<organism evidence="9 10">
    <name type="scientific">Cardiocondyla obscurior</name>
    <dbReference type="NCBI Taxonomy" id="286306"/>
    <lineage>
        <taxon>Eukaryota</taxon>
        <taxon>Metazoa</taxon>
        <taxon>Ecdysozoa</taxon>
        <taxon>Arthropoda</taxon>
        <taxon>Hexapoda</taxon>
        <taxon>Insecta</taxon>
        <taxon>Pterygota</taxon>
        <taxon>Neoptera</taxon>
        <taxon>Endopterygota</taxon>
        <taxon>Hymenoptera</taxon>
        <taxon>Apocrita</taxon>
        <taxon>Aculeata</taxon>
        <taxon>Formicoidea</taxon>
        <taxon>Formicidae</taxon>
        <taxon>Myrmicinae</taxon>
        <taxon>Cardiocondyla</taxon>
    </lineage>
</organism>
<comment type="subcellular location">
    <subcellularLocation>
        <location evidence="1">Nucleus</location>
        <location evidence="1">Nucleolus</location>
    </subcellularLocation>
</comment>
<feature type="region of interest" description="Disordered" evidence="6">
    <location>
        <begin position="44"/>
        <end position="74"/>
    </location>
</feature>
<reference evidence="9 10" key="1">
    <citation type="submission" date="2023-03" db="EMBL/GenBank/DDBJ databases">
        <title>High recombination rates correlate with genetic variation in Cardiocondyla obscurior ants.</title>
        <authorList>
            <person name="Errbii M."/>
        </authorList>
    </citation>
    <scope>NUCLEOTIDE SEQUENCE [LARGE SCALE GENOMIC DNA]</scope>
    <source>
        <strain evidence="9">Alpha-2009</strain>
        <tissue evidence="9">Whole body</tissue>
    </source>
</reference>
<feature type="region of interest" description="Disordered" evidence="6">
    <location>
        <begin position="91"/>
        <end position="167"/>
    </location>
</feature>
<dbReference type="Proteomes" id="UP001430953">
    <property type="component" value="Unassembled WGS sequence"/>
</dbReference>
<dbReference type="GO" id="GO:0000462">
    <property type="term" value="P:maturation of SSU-rRNA from tricistronic rRNA transcript (SSU-rRNA, 5.8S rRNA, LSU-rRNA)"/>
    <property type="evidence" value="ECO:0007669"/>
    <property type="project" value="TreeGrafter"/>
</dbReference>
<feature type="compositionally biased region" description="Basic residues" evidence="6">
    <location>
        <begin position="1"/>
        <end position="12"/>
    </location>
</feature>
<evidence type="ECO:0000259" key="8">
    <source>
        <dbReference type="Pfam" id="PF22916"/>
    </source>
</evidence>
<dbReference type="GO" id="GO:0019843">
    <property type="term" value="F:rRNA binding"/>
    <property type="evidence" value="ECO:0007669"/>
    <property type="project" value="TreeGrafter"/>
</dbReference>
<evidence type="ECO:0000256" key="6">
    <source>
        <dbReference type="SAM" id="MobiDB-lite"/>
    </source>
</evidence>
<evidence type="ECO:0000256" key="5">
    <source>
        <dbReference type="ARBA" id="ARBA00032325"/>
    </source>
</evidence>
<dbReference type="InterPro" id="IPR053940">
    <property type="entry name" value="UTP25_NTPase-like"/>
</dbReference>
<evidence type="ECO:0000313" key="9">
    <source>
        <dbReference type="EMBL" id="KAL0126540.1"/>
    </source>
</evidence>
<feature type="compositionally biased region" description="Acidic residues" evidence="6">
    <location>
        <begin position="151"/>
        <end position="167"/>
    </location>
</feature>
<keyword evidence="3" id="KW-0539">Nucleus</keyword>
<keyword evidence="10" id="KW-1185">Reference proteome</keyword>
<dbReference type="EMBL" id="JADYXP020000004">
    <property type="protein sequence ID" value="KAL0126540.1"/>
    <property type="molecule type" value="Genomic_DNA"/>
</dbReference>
<name>A0AAW2GIV4_9HYME</name>
<feature type="compositionally biased region" description="Basic residues" evidence="6">
    <location>
        <begin position="119"/>
        <end position="132"/>
    </location>
</feature>
<dbReference type="Pfam" id="PF22916">
    <property type="entry name" value="UTP25_NTPase-like"/>
    <property type="match status" value="1"/>
</dbReference>
<evidence type="ECO:0000256" key="3">
    <source>
        <dbReference type="ARBA" id="ARBA00023242"/>
    </source>
</evidence>
<evidence type="ECO:0000259" key="7">
    <source>
        <dbReference type="Pfam" id="PF06862"/>
    </source>
</evidence>
<dbReference type="InterPro" id="IPR010678">
    <property type="entry name" value="UTP25"/>
</dbReference>
<feature type="compositionally biased region" description="Basic and acidic residues" evidence="6">
    <location>
        <begin position="44"/>
        <end position="68"/>
    </location>
</feature>
<evidence type="ECO:0000256" key="2">
    <source>
        <dbReference type="ARBA" id="ARBA00009223"/>
    </source>
</evidence>